<reference evidence="1" key="1">
    <citation type="journal article" date="2023" name="GigaByte">
        <title>Genome assembly of the bearded iris, Iris pallida Lam.</title>
        <authorList>
            <person name="Bruccoleri R.E."/>
            <person name="Oakeley E.J."/>
            <person name="Faust A.M.E."/>
            <person name="Altorfer M."/>
            <person name="Dessus-Babus S."/>
            <person name="Burckhardt D."/>
            <person name="Oertli M."/>
            <person name="Naumann U."/>
            <person name="Petersen F."/>
            <person name="Wong J."/>
        </authorList>
    </citation>
    <scope>NUCLEOTIDE SEQUENCE</scope>
    <source>
        <strain evidence="1">GSM-AAB239-AS_SAM_17_03QT</strain>
    </source>
</reference>
<sequence length="180" mass="20280">MALPVPTDSNRPNWNPSDCDDWEICNDNGFVYKRRRRIRHLQPSSSSADNADATSLRRYRRARKRKYLLSLKDKYTQELNHWKSLSFDSAVAADVVPTSTSASSVAPPLLPTEAQPEQQPVIDELLLQAEAQEAVLRKLSELCDYVDSVCVAEEEIFAKEFADLPIWGSPKALVSCLQSL</sequence>
<name>A0AAX6FM96_IRIPA</name>
<reference evidence="1" key="2">
    <citation type="submission" date="2023-04" db="EMBL/GenBank/DDBJ databases">
        <authorList>
            <person name="Bruccoleri R.E."/>
            <person name="Oakeley E.J."/>
            <person name="Faust A.-M."/>
            <person name="Dessus-Babus S."/>
            <person name="Altorfer M."/>
            <person name="Burckhardt D."/>
            <person name="Oertli M."/>
            <person name="Naumann U."/>
            <person name="Petersen F."/>
            <person name="Wong J."/>
        </authorList>
    </citation>
    <scope>NUCLEOTIDE SEQUENCE</scope>
    <source>
        <strain evidence="1">GSM-AAB239-AS_SAM_17_03QT</strain>
        <tissue evidence="1">Leaf</tissue>
    </source>
</reference>
<dbReference type="PANTHER" id="PTHR35737">
    <property type="entry name" value="CRYPTIC LOCI REGULATOR"/>
    <property type="match status" value="1"/>
</dbReference>
<protein>
    <recommendedName>
        <fullName evidence="3">BZIP domain-containing protein</fullName>
    </recommendedName>
</protein>
<dbReference type="PANTHER" id="PTHR35737:SF1">
    <property type="entry name" value="CRYPTIC LOCI REGULATOR"/>
    <property type="match status" value="1"/>
</dbReference>
<evidence type="ECO:0008006" key="3">
    <source>
        <dbReference type="Google" id="ProtNLM"/>
    </source>
</evidence>
<dbReference type="Proteomes" id="UP001140949">
    <property type="component" value="Unassembled WGS sequence"/>
</dbReference>
<organism evidence="1 2">
    <name type="scientific">Iris pallida</name>
    <name type="common">Sweet iris</name>
    <dbReference type="NCBI Taxonomy" id="29817"/>
    <lineage>
        <taxon>Eukaryota</taxon>
        <taxon>Viridiplantae</taxon>
        <taxon>Streptophyta</taxon>
        <taxon>Embryophyta</taxon>
        <taxon>Tracheophyta</taxon>
        <taxon>Spermatophyta</taxon>
        <taxon>Magnoliopsida</taxon>
        <taxon>Liliopsida</taxon>
        <taxon>Asparagales</taxon>
        <taxon>Iridaceae</taxon>
        <taxon>Iridoideae</taxon>
        <taxon>Irideae</taxon>
        <taxon>Iris</taxon>
    </lineage>
</organism>
<evidence type="ECO:0000313" key="1">
    <source>
        <dbReference type="EMBL" id="KAJ6817459.1"/>
    </source>
</evidence>
<accession>A0AAX6FM96</accession>
<keyword evidence="2" id="KW-1185">Reference proteome</keyword>
<dbReference type="AlphaFoldDB" id="A0AAX6FM96"/>
<gene>
    <name evidence="1" type="ORF">M6B38_411380</name>
</gene>
<proteinExistence type="predicted"/>
<comment type="caution">
    <text evidence="1">The sequence shown here is derived from an EMBL/GenBank/DDBJ whole genome shotgun (WGS) entry which is preliminary data.</text>
</comment>
<evidence type="ECO:0000313" key="2">
    <source>
        <dbReference type="Proteomes" id="UP001140949"/>
    </source>
</evidence>
<dbReference type="EMBL" id="JANAVB010027994">
    <property type="protein sequence ID" value="KAJ6817459.1"/>
    <property type="molecule type" value="Genomic_DNA"/>
</dbReference>